<dbReference type="GO" id="GO:0008270">
    <property type="term" value="F:zinc ion binding"/>
    <property type="evidence" value="ECO:0007669"/>
    <property type="project" value="UniProtKB-KW"/>
</dbReference>
<dbReference type="InterPro" id="IPR013087">
    <property type="entry name" value="Znf_C2H2_type"/>
</dbReference>
<protein>
    <submittedName>
        <fullName evidence="9">Mediator of RNA polymerase II transcription subunit 26</fullName>
    </submittedName>
</protein>
<feature type="compositionally biased region" description="Polar residues" evidence="7">
    <location>
        <begin position="230"/>
        <end position="250"/>
    </location>
</feature>
<evidence type="ECO:0000259" key="8">
    <source>
        <dbReference type="PROSITE" id="PS00028"/>
    </source>
</evidence>
<keyword evidence="10" id="KW-1185">Reference proteome</keyword>
<evidence type="ECO:0000313" key="10">
    <source>
        <dbReference type="Proteomes" id="UP001162480"/>
    </source>
</evidence>
<dbReference type="PANTHER" id="PTHR46144">
    <property type="entry name" value="ZINC FINGER PROTEIN 385B-LIKE"/>
    <property type="match status" value="1"/>
</dbReference>
<evidence type="ECO:0000256" key="1">
    <source>
        <dbReference type="ARBA" id="ARBA00004123"/>
    </source>
</evidence>
<dbReference type="InterPro" id="IPR051868">
    <property type="entry name" value="ZN346_ZMAT4"/>
</dbReference>
<evidence type="ECO:0000256" key="2">
    <source>
        <dbReference type="ARBA" id="ARBA00022723"/>
    </source>
</evidence>
<keyword evidence="6" id="KW-0539">Nucleus</keyword>
<feature type="compositionally biased region" description="Low complexity" evidence="7">
    <location>
        <begin position="140"/>
        <end position="177"/>
    </location>
</feature>
<comment type="subcellular location">
    <subcellularLocation>
        <location evidence="1">Nucleus</location>
    </subcellularLocation>
</comment>
<dbReference type="Pfam" id="PF12874">
    <property type="entry name" value="zf-met"/>
    <property type="match status" value="1"/>
</dbReference>
<proteinExistence type="predicted"/>
<accession>A0AA36FLC6</accession>
<dbReference type="Gene3D" id="3.30.160.60">
    <property type="entry name" value="Classic Zinc Finger"/>
    <property type="match status" value="2"/>
</dbReference>
<feature type="compositionally biased region" description="Polar residues" evidence="7">
    <location>
        <begin position="475"/>
        <end position="501"/>
    </location>
</feature>
<dbReference type="Proteomes" id="UP001162480">
    <property type="component" value="Chromosome 26"/>
</dbReference>
<dbReference type="SMART" id="SM00451">
    <property type="entry name" value="ZnF_U1"/>
    <property type="match status" value="2"/>
</dbReference>
<dbReference type="GO" id="GO:0003676">
    <property type="term" value="F:nucleic acid binding"/>
    <property type="evidence" value="ECO:0007669"/>
    <property type="project" value="InterPro"/>
</dbReference>
<keyword evidence="3" id="KW-0677">Repeat</keyword>
<dbReference type="AlphaFoldDB" id="A0AA36FLC6"/>
<dbReference type="EMBL" id="OX597839">
    <property type="protein sequence ID" value="CAI9741199.1"/>
    <property type="molecule type" value="Genomic_DNA"/>
</dbReference>
<feature type="compositionally biased region" description="Pro residues" evidence="7">
    <location>
        <begin position="188"/>
        <end position="214"/>
    </location>
</feature>
<keyword evidence="5" id="KW-0862">Zinc</keyword>
<dbReference type="PROSITE" id="PS00028">
    <property type="entry name" value="ZINC_FINGER_C2H2_1"/>
    <property type="match status" value="1"/>
</dbReference>
<dbReference type="InterPro" id="IPR036236">
    <property type="entry name" value="Znf_C2H2_sf"/>
</dbReference>
<sequence>MGKREKEGMVKVTSYTGIASQDYTSGYASYAQPHAAYPSVPSTYTGAAYSGYPQPGQTAVVQPPPPPPQVPPAQHQAPPQYQVQQPPPPPQHHPQLQQPPQQQQAYQLHSAAVGAQAHAYPRPQTTTVFQTIPPPPPPALTAYHTPYQTQQQPLPQATSHSVYQPQAQQQPVQAAPAHSAYQAQQTPPQQPQPPPPPQQPQQPPQPPPQQPPPSQTFQSYNAQIAKARPQQISVPAVSQVSHSSIPTQQAPPAFNYTQNTTYSVVTATTRTTIGNEYRPLLKSQYYPSTDTSSGVKDLSQTDVYHASSQQPSLQAQANQQAAQYQYQEQINESHYQYKDTANKTVYQAPYSDATLKNQYQISPKPPAPYQATNKAPSQYQAAAAAAVAAAKLPTQYQSNVKPTNQYQQSNKLAVSYPTSTKPPSSYQAISKIPSQYTPVSKTVTQYQSGTKPQTQYQGTTAKSQVSYQPAAKIPTQYQSKVKSSTHYQNQNSTKPATQYQIASKTQTTYQTGATPQYQARGNLTKPAYQANLSKPSYQSNSKSHFQSPYQEANTKPQYQYRKPSATESHYDQYQESHQLHQSHYQYQQINSTHAIDSLSKPVDRQVPKGRIQNLPEADTTNGSQSVNADSALDSTKNVDTSSAVTSSTPISATADSSSASPKSLLKESSTSEIPVENSLLDAVSSNFEPKLAADDESRRKKNIENGENESPAMKILKELMQPMLCKLCNVAMNAAIQSDQHYNGKNHAKKVRLFMLSGGTQLPATKNRPAVEYKPGQEILVLTNSGSTNGEAVQATQHYQGKNHAKKMRTAEAAAKLAEAVGTGTITESGNVFMCALCSVHVTSQEQLSSHLNGAKHKAKQRMQDRQNSSKDKDSSSSASRNFQGTKCFYGVGRGGANFRRGFRGSGPRAICLDNLTD</sequence>
<feature type="compositionally biased region" description="Low complexity" evidence="7">
    <location>
        <begin position="72"/>
        <end position="84"/>
    </location>
</feature>
<feature type="domain" description="C2H2-type" evidence="8">
    <location>
        <begin position="835"/>
        <end position="857"/>
    </location>
</feature>
<organism evidence="9 10">
    <name type="scientific">Octopus vulgaris</name>
    <name type="common">Common octopus</name>
    <dbReference type="NCBI Taxonomy" id="6645"/>
    <lineage>
        <taxon>Eukaryota</taxon>
        <taxon>Metazoa</taxon>
        <taxon>Spiralia</taxon>
        <taxon>Lophotrochozoa</taxon>
        <taxon>Mollusca</taxon>
        <taxon>Cephalopoda</taxon>
        <taxon>Coleoidea</taxon>
        <taxon>Octopodiformes</taxon>
        <taxon>Octopoda</taxon>
        <taxon>Incirrata</taxon>
        <taxon>Octopodidae</taxon>
        <taxon>Octopus</taxon>
    </lineage>
</organism>
<dbReference type="GO" id="GO:0005634">
    <property type="term" value="C:nucleus"/>
    <property type="evidence" value="ECO:0007669"/>
    <property type="project" value="UniProtKB-SubCell"/>
</dbReference>
<feature type="compositionally biased region" description="Polar residues" evidence="7">
    <location>
        <begin position="618"/>
        <end position="671"/>
    </location>
</feature>
<feature type="region of interest" description="Disordered" evidence="7">
    <location>
        <begin position="40"/>
        <end position="252"/>
    </location>
</feature>
<dbReference type="InterPro" id="IPR003604">
    <property type="entry name" value="Matrin/U1-like-C_Znf_C2H2"/>
</dbReference>
<evidence type="ECO:0000256" key="6">
    <source>
        <dbReference type="ARBA" id="ARBA00023242"/>
    </source>
</evidence>
<evidence type="ECO:0000256" key="4">
    <source>
        <dbReference type="ARBA" id="ARBA00022771"/>
    </source>
</evidence>
<feature type="region of interest" description="Disordered" evidence="7">
    <location>
        <begin position="849"/>
        <end position="881"/>
    </location>
</feature>
<evidence type="ECO:0000256" key="7">
    <source>
        <dbReference type="SAM" id="MobiDB-lite"/>
    </source>
</evidence>
<evidence type="ECO:0000256" key="5">
    <source>
        <dbReference type="ARBA" id="ARBA00022833"/>
    </source>
</evidence>
<keyword evidence="4" id="KW-0863">Zinc-finger</keyword>
<gene>
    <name evidence="9" type="ORF">OCTVUL_1B008923</name>
</gene>
<dbReference type="SUPFAM" id="SSF57667">
    <property type="entry name" value="beta-beta-alpha zinc fingers"/>
    <property type="match status" value="2"/>
</dbReference>
<feature type="compositionally biased region" description="Pro residues" evidence="7">
    <location>
        <begin position="62"/>
        <end position="71"/>
    </location>
</feature>
<evidence type="ECO:0000256" key="3">
    <source>
        <dbReference type="ARBA" id="ARBA00022737"/>
    </source>
</evidence>
<name>A0AA36FLC6_OCTVU</name>
<evidence type="ECO:0000313" key="9">
    <source>
        <dbReference type="EMBL" id="CAI9741199.1"/>
    </source>
</evidence>
<feature type="compositionally biased region" description="Basic and acidic residues" evidence="7">
    <location>
        <begin position="862"/>
        <end position="875"/>
    </location>
</feature>
<feature type="region of interest" description="Disordered" evidence="7">
    <location>
        <begin position="533"/>
        <end position="557"/>
    </location>
</feature>
<feature type="region of interest" description="Disordered" evidence="7">
    <location>
        <begin position="611"/>
        <end position="671"/>
    </location>
</feature>
<feature type="compositionally biased region" description="Low complexity" evidence="7">
    <location>
        <begin position="93"/>
        <end position="109"/>
    </location>
</feature>
<reference evidence="9" key="1">
    <citation type="submission" date="2023-08" db="EMBL/GenBank/DDBJ databases">
        <authorList>
            <person name="Alioto T."/>
            <person name="Alioto T."/>
            <person name="Gomez Garrido J."/>
        </authorList>
    </citation>
    <scope>NUCLEOTIDE SEQUENCE</scope>
</reference>
<feature type="region of interest" description="Disordered" evidence="7">
    <location>
        <begin position="448"/>
        <end position="501"/>
    </location>
</feature>
<dbReference type="PANTHER" id="PTHR46144:SF6">
    <property type="entry name" value="C2H2-TYPE DOMAIN-CONTAINING PROTEIN"/>
    <property type="match status" value="1"/>
</dbReference>
<keyword evidence="2" id="KW-0479">Metal-binding</keyword>
<feature type="compositionally biased region" description="Polar residues" evidence="7">
    <location>
        <begin position="448"/>
        <end position="467"/>
    </location>
</feature>